<comment type="caution">
    <text evidence="1">The sequence shown here is derived from an EMBL/GenBank/DDBJ whole genome shotgun (WGS) entry which is preliminary data.</text>
</comment>
<reference evidence="1" key="1">
    <citation type="submission" date="2019-10" db="EMBL/GenBank/DDBJ databases">
        <title>Conservation and host-specific expression of non-tandemly repeated heterogenous ribosome RNA gene in arbuscular mycorrhizal fungi.</title>
        <authorList>
            <person name="Maeda T."/>
            <person name="Kobayashi Y."/>
            <person name="Nakagawa T."/>
            <person name="Ezawa T."/>
            <person name="Yamaguchi K."/>
            <person name="Bino T."/>
            <person name="Nishimoto Y."/>
            <person name="Shigenobu S."/>
            <person name="Kawaguchi M."/>
        </authorList>
    </citation>
    <scope>NUCLEOTIDE SEQUENCE</scope>
    <source>
        <strain evidence="1">HR1</strain>
    </source>
</reference>
<name>A0A8H3QGC1_9GLOM</name>
<dbReference type="Proteomes" id="UP000615446">
    <property type="component" value="Unassembled WGS sequence"/>
</dbReference>
<evidence type="ECO:0000313" key="2">
    <source>
        <dbReference type="Proteomes" id="UP000615446"/>
    </source>
</evidence>
<dbReference type="EMBL" id="BLAL01000034">
    <property type="protein sequence ID" value="GES78231.1"/>
    <property type="molecule type" value="Genomic_DNA"/>
</dbReference>
<gene>
    <name evidence="1" type="ORF">RCL2_000554300</name>
</gene>
<evidence type="ECO:0000313" key="1">
    <source>
        <dbReference type="EMBL" id="GES78231.1"/>
    </source>
</evidence>
<dbReference type="AlphaFoldDB" id="A0A8H3QGC1"/>
<protein>
    <submittedName>
        <fullName evidence="1">Uncharacterized protein</fullName>
    </submittedName>
</protein>
<accession>A0A8H3QGC1</accession>
<sequence length="193" mass="22743">MSIKDFFIKLVNKEISSECNIAMTNFEEIERVELSKISTAIVTQVSPNCNIIELTRSVGEIHIHYRLKTDDIVSALEKEFIVSLTETIWYIDMRNHKKLEKRGYHIPRLFLEFFDRANPESYKQTRKPFDDNELNLHCQTLVPYATSSWMLMANFNWLYDIFDDFIIMILNYVGYLQCHRNITAAHHALESAI</sequence>
<dbReference type="OrthoDB" id="2437381at2759"/>
<proteinExistence type="predicted"/>
<organism evidence="1 2">
    <name type="scientific">Rhizophagus clarus</name>
    <dbReference type="NCBI Taxonomy" id="94130"/>
    <lineage>
        <taxon>Eukaryota</taxon>
        <taxon>Fungi</taxon>
        <taxon>Fungi incertae sedis</taxon>
        <taxon>Mucoromycota</taxon>
        <taxon>Glomeromycotina</taxon>
        <taxon>Glomeromycetes</taxon>
        <taxon>Glomerales</taxon>
        <taxon>Glomeraceae</taxon>
        <taxon>Rhizophagus</taxon>
    </lineage>
</organism>